<dbReference type="InterPro" id="IPR003497">
    <property type="entry name" value="BRO_N_domain"/>
</dbReference>
<dbReference type="EMBL" id="DTHB01000019">
    <property type="protein sequence ID" value="HGB14098.1"/>
    <property type="molecule type" value="Genomic_DNA"/>
</dbReference>
<evidence type="ECO:0000259" key="2">
    <source>
        <dbReference type="PROSITE" id="PS51750"/>
    </source>
</evidence>
<dbReference type="Pfam" id="PF02498">
    <property type="entry name" value="Bro-N"/>
    <property type="match status" value="1"/>
</dbReference>
<feature type="coiled-coil region" evidence="1">
    <location>
        <begin position="117"/>
        <end position="196"/>
    </location>
</feature>
<proteinExistence type="predicted"/>
<name>A0A7C3SK07_9BACT</name>
<reference evidence="3" key="1">
    <citation type="journal article" date="2020" name="mSystems">
        <title>Genome- and Community-Level Interaction Insights into Carbon Utilization and Element Cycling Functions of Hydrothermarchaeota in Hydrothermal Sediment.</title>
        <authorList>
            <person name="Zhou Z."/>
            <person name="Liu Y."/>
            <person name="Xu W."/>
            <person name="Pan J."/>
            <person name="Luo Z.H."/>
            <person name="Li M."/>
        </authorList>
    </citation>
    <scope>NUCLEOTIDE SEQUENCE [LARGE SCALE GENOMIC DNA]</scope>
    <source>
        <strain evidence="3">SpSt-776</strain>
    </source>
</reference>
<sequence>METSVALHAEIVEFEGVRLAVLEQGEERWFTAEDIGKALGLSQPRKEIINLFNRNRDEFDGLHRVINLMTWLKSGLKIPRRFTVFNPQGAYLLAILARTPKSKALRRWLSRFLAHDLHRLREGVEQMKEANRKLQESLDWHQGKVTQLEGRVRQLTRQDERLRELMNLRQKDLARIAGLEKRLQKAQRDLSGTQKSITSPPPPEWLAGLEEFLEGCFINACRQYFGFRR</sequence>
<evidence type="ECO:0000256" key="1">
    <source>
        <dbReference type="SAM" id="Coils"/>
    </source>
</evidence>
<dbReference type="SMART" id="SM01040">
    <property type="entry name" value="Bro-N"/>
    <property type="match status" value="1"/>
</dbReference>
<organism evidence="3">
    <name type="scientific">Desulfobacca acetoxidans</name>
    <dbReference type="NCBI Taxonomy" id="60893"/>
    <lineage>
        <taxon>Bacteria</taxon>
        <taxon>Pseudomonadati</taxon>
        <taxon>Thermodesulfobacteriota</taxon>
        <taxon>Desulfobaccia</taxon>
        <taxon>Desulfobaccales</taxon>
        <taxon>Desulfobaccaceae</taxon>
        <taxon>Desulfobacca</taxon>
    </lineage>
</organism>
<protein>
    <recommendedName>
        <fullName evidence="2">Bro-N domain-containing protein</fullName>
    </recommendedName>
</protein>
<keyword evidence="1" id="KW-0175">Coiled coil</keyword>
<evidence type="ECO:0000313" key="3">
    <source>
        <dbReference type="EMBL" id="HGB14098.1"/>
    </source>
</evidence>
<dbReference type="AlphaFoldDB" id="A0A7C3SK07"/>
<gene>
    <name evidence="3" type="ORF">ENV62_02505</name>
</gene>
<accession>A0A7C3SK07</accession>
<comment type="caution">
    <text evidence="3">The sequence shown here is derived from an EMBL/GenBank/DDBJ whole genome shotgun (WGS) entry which is preliminary data.</text>
</comment>
<dbReference type="PROSITE" id="PS51750">
    <property type="entry name" value="BRO_N"/>
    <property type="match status" value="1"/>
</dbReference>
<feature type="domain" description="Bro-N" evidence="2">
    <location>
        <begin position="8"/>
        <end position="124"/>
    </location>
</feature>